<reference evidence="1 2" key="1">
    <citation type="journal article" date="2010" name="Nature">
        <title>Genome sequencing and analysis of the model grass Brachypodium distachyon.</title>
        <authorList>
            <consortium name="International Brachypodium Initiative"/>
        </authorList>
    </citation>
    <scope>NUCLEOTIDE SEQUENCE [LARGE SCALE GENOMIC DNA]</scope>
    <source>
        <strain evidence="1 2">Bd21</strain>
    </source>
</reference>
<sequence length="399" mass="44528">MPPLRRRRGRPASASAAAPYRRRVFARSHHVADVVRCSAACRRWARVVAANSAVISNALPPVGRFLRRAALGIFHQDKDAPTAHTRSPMRFVPDPAAPDPQLAQRQWPPQFMHSRPVASRNGLLVLELQPDCHRDGLRLVVCNPITGREVTLPALCGREKLRDYGCAVITGHDQDPPRSLAYLRVLLMLLLRHWPVGAEAKTGFKVSGWKLRLSQAVVLRGTAFWPLDNGALGVRLGPESTMEPHLLPYCVPHCWPEKRLLGVSPDNRRLFFIYFGVGDDILVAKISYFAIDGDDISSGRQEGSRLEEAVLMHQMKMTRADPHVQDTLKLRWFCDMSGLVLFTLGQGSGHNGIFALNLQTRMVNKVADGECDSWKNIVGYEMDMAAYLASAAHRSERKI</sequence>
<keyword evidence="3" id="KW-1185">Reference proteome</keyword>
<name>A0A2K2CP00_BRADI</name>
<dbReference type="AlphaFoldDB" id="A0A2K2CP00"/>
<evidence type="ECO:0000313" key="2">
    <source>
        <dbReference type="EnsemblPlants" id="PNT63745"/>
    </source>
</evidence>
<dbReference type="EMBL" id="CM000883">
    <property type="protein sequence ID" value="PNT63745.1"/>
    <property type="molecule type" value="Genomic_DNA"/>
</dbReference>
<evidence type="ECO:0008006" key="4">
    <source>
        <dbReference type="Google" id="ProtNLM"/>
    </source>
</evidence>
<reference evidence="2" key="3">
    <citation type="submission" date="2018-08" db="UniProtKB">
        <authorList>
            <consortium name="EnsemblPlants"/>
        </authorList>
    </citation>
    <scope>IDENTIFICATION</scope>
    <source>
        <strain evidence="2">cv. Bd21</strain>
    </source>
</reference>
<dbReference type="EnsemblPlants" id="PNT63745">
    <property type="protein sequence ID" value="PNT63745"/>
    <property type="gene ID" value="BRADI_4g20565v3"/>
</dbReference>
<protein>
    <recommendedName>
        <fullName evidence="4">DUF1618 domain-containing protein</fullName>
    </recommendedName>
</protein>
<evidence type="ECO:0000313" key="1">
    <source>
        <dbReference type="EMBL" id="PNT63745.1"/>
    </source>
</evidence>
<accession>A0A2K2CP00</accession>
<dbReference type="InParanoid" id="A0A2K2CP00"/>
<proteinExistence type="predicted"/>
<reference evidence="1" key="2">
    <citation type="submission" date="2017-06" db="EMBL/GenBank/DDBJ databases">
        <title>WGS assembly of Brachypodium distachyon.</title>
        <authorList>
            <consortium name="The International Brachypodium Initiative"/>
            <person name="Lucas S."/>
            <person name="Harmon-Smith M."/>
            <person name="Lail K."/>
            <person name="Tice H."/>
            <person name="Grimwood J."/>
            <person name="Bruce D."/>
            <person name="Barry K."/>
            <person name="Shu S."/>
            <person name="Lindquist E."/>
            <person name="Wang M."/>
            <person name="Pitluck S."/>
            <person name="Vogel J.P."/>
            <person name="Garvin D.F."/>
            <person name="Mockler T.C."/>
            <person name="Schmutz J."/>
            <person name="Rokhsar D."/>
            <person name="Bevan M.W."/>
        </authorList>
    </citation>
    <scope>NUCLEOTIDE SEQUENCE</scope>
    <source>
        <strain evidence="1">Bd21</strain>
    </source>
</reference>
<dbReference type="OrthoDB" id="686611at2759"/>
<evidence type="ECO:0000313" key="3">
    <source>
        <dbReference type="Proteomes" id="UP000008810"/>
    </source>
</evidence>
<dbReference type="PANTHER" id="PTHR36140">
    <property type="entry name" value="F-BOX DOMAIN-CONTAINING PROTEIN-RELATED"/>
    <property type="match status" value="1"/>
</dbReference>
<gene>
    <name evidence="1" type="ORF">BRADI_4g20565v3</name>
</gene>
<dbReference type="Gramene" id="PNT63745">
    <property type="protein sequence ID" value="PNT63745"/>
    <property type="gene ID" value="BRADI_4g20565v3"/>
</dbReference>
<dbReference type="Proteomes" id="UP000008810">
    <property type="component" value="Chromosome 4"/>
</dbReference>
<dbReference type="PANTHER" id="PTHR36140:SF9">
    <property type="entry name" value="F-BOX DOMAIN CONTAINING PROTEIN"/>
    <property type="match status" value="1"/>
</dbReference>
<organism evidence="1">
    <name type="scientific">Brachypodium distachyon</name>
    <name type="common">Purple false brome</name>
    <name type="synonym">Trachynia distachya</name>
    <dbReference type="NCBI Taxonomy" id="15368"/>
    <lineage>
        <taxon>Eukaryota</taxon>
        <taxon>Viridiplantae</taxon>
        <taxon>Streptophyta</taxon>
        <taxon>Embryophyta</taxon>
        <taxon>Tracheophyta</taxon>
        <taxon>Spermatophyta</taxon>
        <taxon>Magnoliopsida</taxon>
        <taxon>Liliopsida</taxon>
        <taxon>Poales</taxon>
        <taxon>Poaceae</taxon>
        <taxon>BOP clade</taxon>
        <taxon>Pooideae</taxon>
        <taxon>Stipodae</taxon>
        <taxon>Brachypodieae</taxon>
        <taxon>Brachypodium</taxon>
    </lineage>
</organism>